<reference evidence="1 2" key="1">
    <citation type="submission" date="2024-03" db="EMBL/GenBank/DDBJ databases">
        <title>Chitinophaga caseinilytica sp. nov., a casein hydrolysing bacterium isolated from forest soil.</title>
        <authorList>
            <person name="Lee D.S."/>
            <person name="Han D.M."/>
            <person name="Baek J.H."/>
            <person name="Choi D.G."/>
            <person name="Jeon J.H."/>
            <person name="Jeon C.O."/>
        </authorList>
    </citation>
    <scope>NUCLEOTIDE SEQUENCE [LARGE SCALE GENOMIC DNA]</scope>
    <source>
        <strain evidence="1 2">KACC 19118</strain>
    </source>
</reference>
<accession>A0ABZ2Z4J4</accession>
<dbReference type="RefSeq" id="WP_341841829.1">
    <property type="nucleotide sequence ID" value="NZ_CP149792.1"/>
</dbReference>
<proteinExistence type="predicted"/>
<organism evidence="1 2">
    <name type="scientific">Chitinophaga caseinilytica</name>
    <dbReference type="NCBI Taxonomy" id="2267521"/>
    <lineage>
        <taxon>Bacteria</taxon>
        <taxon>Pseudomonadati</taxon>
        <taxon>Bacteroidota</taxon>
        <taxon>Chitinophagia</taxon>
        <taxon>Chitinophagales</taxon>
        <taxon>Chitinophagaceae</taxon>
        <taxon>Chitinophaga</taxon>
    </lineage>
</organism>
<dbReference type="EMBL" id="CP150096">
    <property type="protein sequence ID" value="WZN47169.1"/>
    <property type="molecule type" value="Genomic_DNA"/>
</dbReference>
<evidence type="ECO:0000313" key="2">
    <source>
        <dbReference type="Proteomes" id="UP001449657"/>
    </source>
</evidence>
<evidence type="ECO:0000313" key="1">
    <source>
        <dbReference type="EMBL" id="WZN47169.1"/>
    </source>
</evidence>
<keyword evidence="2" id="KW-1185">Reference proteome</keyword>
<gene>
    <name evidence="1" type="ORF">WJU22_03115</name>
</gene>
<name>A0ABZ2Z4J4_9BACT</name>
<dbReference type="Proteomes" id="UP001449657">
    <property type="component" value="Chromosome"/>
</dbReference>
<sequence length="173" mass="18955">MKIASTLPALGIAVALCLTACKKKDIFEDNRSQGTMSMKLDGQVLTVSKQLTGSLYDTANDVMSHLIVSGMTEDNQLLTVNVAFPNKQLKTGTYELNTFRYNTIGWMQRLSDAIGYSAVDLEYGASAIIKIESISESKAKGTFSGVLIHDVDETKKKVVSEGRFEVSLIKYTK</sequence>
<protein>
    <submittedName>
        <fullName evidence="1">Uncharacterized protein</fullName>
    </submittedName>
</protein>